<gene>
    <name evidence="1" type="ORF">SAMN02745158_04220</name>
</gene>
<keyword evidence="2" id="KW-1185">Reference proteome</keyword>
<sequence length="19" mass="2311">MLVYYSTGIKKIKVLFFIF</sequence>
<name>A0A1M5CNC0_9CLOT</name>
<evidence type="ECO:0000313" key="2">
    <source>
        <dbReference type="Proteomes" id="UP000184245"/>
    </source>
</evidence>
<evidence type="ECO:0000313" key="1">
    <source>
        <dbReference type="EMBL" id="SHF56209.1"/>
    </source>
</evidence>
<accession>A0A1M5CNC0</accession>
<reference evidence="1 2" key="1">
    <citation type="submission" date="2016-11" db="EMBL/GenBank/DDBJ databases">
        <authorList>
            <person name="Jaros S."/>
            <person name="Januszkiewicz K."/>
            <person name="Wedrychowicz H."/>
        </authorList>
    </citation>
    <scope>NUCLEOTIDE SEQUENCE [LARGE SCALE GENOMIC DNA]</scope>
    <source>
        <strain evidence="1 2">DSM 17459</strain>
    </source>
</reference>
<dbReference type="AlphaFoldDB" id="A0A1M5CNC0"/>
<dbReference type="EMBL" id="FQVI01000043">
    <property type="protein sequence ID" value="SHF56209.1"/>
    <property type="molecule type" value="Genomic_DNA"/>
</dbReference>
<dbReference type="Proteomes" id="UP000184245">
    <property type="component" value="Unassembled WGS sequence"/>
</dbReference>
<proteinExistence type="predicted"/>
<organism evidence="1 2">
    <name type="scientific">Lactonifactor longoviformis DSM 17459</name>
    <dbReference type="NCBI Taxonomy" id="1122155"/>
    <lineage>
        <taxon>Bacteria</taxon>
        <taxon>Bacillati</taxon>
        <taxon>Bacillota</taxon>
        <taxon>Clostridia</taxon>
        <taxon>Eubacteriales</taxon>
        <taxon>Clostridiaceae</taxon>
        <taxon>Lactonifactor</taxon>
    </lineage>
</organism>
<protein>
    <submittedName>
        <fullName evidence="1">Uncharacterized protein</fullName>
    </submittedName>
</protein>